<keyword evidence="7 9" id="KW-0408">Iron</keyword>
<dbReference type="PRINTS" id="PR00385">
    <property type="entry name" value="P450"/>
</dbReference>
<comment type="similarity">
    <text evidence="3">Belongs to the cytochrome P450 family.</text>
</comment>
<dbReference type="PANTHER" id="PTHR46300">
    <property type="entry name" value="P450, PUTATIVE (EUROFUNG)-RELATED-RELATED"/>
    <property type="match status" value="1"/>
</dbReference>
<dbReference type="InterPro" id="IPR002401">
    <property type="entry name" value="Cyt_P450_E_grp-I"/>
</dbReference>
<keyword evidence="4 9" id="KW-0349">Heme</keyword>
<evidence type="ECO:0000256" key="7">
    <source>
        <dbReference type="ARBA" id="ARBA00023004"/>
    </source>
</evidence>
<dbReference type="Pfam" id="PF00067">
    <property type="entry name" value="p450"/>
    <property type="match status" value="1"/>
</dbReference>
<dbReference type="InterPro" id="IPR036396">
    <property type="entry name" value="Cyt_P450_sf"/>
</dbReference>
<dbReference type="CDD" id="cd11065">
    <property type="entry name" value="CYP64-like"/>
    <property type="match status" value="1"/>
</dbReference>
<keyword evidence="11" id="KW-1185">Reference proteome</keyword>
<comment type="caution">
    <text evidence="10">The sequence shown here is derived from an EMBL/GenBank/DDBJ whole genome shotgun (WGS) entry which is preliminary data.</text>
</comment>
<proteinExistence type="inferred from homology"/>
<sequence length="533" mass="60501">MSTFYEYTVDLALTNKQLSLALLAIAGAISYVRYIRSPWRKLPPGPPGIPLLGNLLQIQDKPWLSFTKWKDTYGPIMHLNLAGQPVVVLSSQKVAADLLDRKASIYSDRPNNIVASDLMTGGLLVVFTHYNDVWRRMRRAGHEALNKGVVRKYQPIQLNEAVLLAHNMLANPTSWDGHFRRAAASAIISMVYDKEPIKTTQEPTVRDVNDFVARLTRAAMPGAHFVEFFTWMKYIPAQLAGWKRQALASYQADYRMFKDLFDSVRERMTQGDERPSLAATLIQDSERNQLSVTENVWLAGTMYAAGAETTSGVLAWWMLAMVAYPETQKRAQKEIERVVGRDRLPSFNDIENMPYVRAMAKEALRWRPVDPVGLPHRSVEDDWYEGHFIPKHSIVIANVWHLNRDPEIYGPDAHHFNPARHLDANGQLGNAPPDTKEESHVTYGFGRRICVGRHVANNSLFIDIAIMLWAMNIERGTDKYGMPTPLDVDGCIEDGLVVRPIPFEVKITPRFPEAFAMLEHSKEDLNLKRVKET</sequence>
<evidence type="ECO:0000313" key="11">
    <source>
        <dbReference type="Proteomes" id="UP000467700"/>
    </source>
</evidence>
<keyword evidence="6" id="KW-0560">Oxidoreductase</keyword>
<gene>
    <name evidence="10" type="ORF">AAE3_LOCUS10498</name>
</gene>
<keyword evidence="5 9" id="KW-0479">Metal-binding</keyword>
<evidence type="ECO:0000256" key="5">
    <source>
        <dbReference type="ARBA" id="ARBA00022723"/>
    </source>
</evidence>
<dbReference type="GO" id="GO:0005506">
    <property type="term" value="F:iron ion binding"/>
    <property type="evidence" value="ECO:0007669"/>
    <property type="project" value="InterPro"/>
</dbReference>
<dbReference type="InterPro" id="IPR001128">
    <property type="entry name" value="Cyt_P450"/>
</dbReference>
<name>A0A8S0XY31_CYCAE</name>
<dbReference type="GO" id="GO:0016705">
    <property type="term" value="F:oxidoreductase activity, acting on paired donors, with incorporation or reduction of molecular oxygen"/>
    <property type="evidence" value="ECO:0007669"/>
    <property type="project" value="InterPro"/>
</dbReference>
<evidence type="ECO:0000256" key="2">
    <source>
        <dbReference type="ARBA" id="ARBA00005179"/>
    </source>
</evidence>
<dbReference type="PRINTS" id="PR00463">
    <property type="entry name" value="EP450I"/>
</dbReference>
<dbReference type="SUPFAM" id="SSF48264">
    <property type="entry name" value="Cytochrome P450"/>
    <property type="match status" value="1"/>
</dbReference>
<dbReference type="GO" id="GO:0020037">
    <property type="term" value="F:heme binding"/>
    <property type="evidence" value="ECO:0007669"/>
    <property type="project" value="InterPro"/>
</dbReference>
<evidence type="ECO:0000256" key="8">
    <source>
        <dbReference type="ARBA" id="ARBA00023033"/>
    </source>
</evidence>
<evidence type="ECO:0008006" key="12">
    <source>
        <dbReference type="Google" id="ProtNLM"/>
    </source>
</evidence>
<evidence type="ECO:0000256" key="6">
    <source>
        <dbReference type="ARBA" id="ARBA00023002"/>
    </source>
</evidence>
<evidence type="ECO:0000313" key="10">
    <source>
        <dbReference type="EMBL" id="CAA7268211.1"/>
    </source>
</evidence>
<keyword evidence="8" id="KW-0503">Monooxygenase</keyword>
<dbReference type="EMBL" id="CACVBS010000067">
    <property type="protein sequence ID" value="CAA7268211.1"/>
    <property type="molecule type" value="Genomic_DNA"/>
</dbReference>
<organism evidence="10 11">
    <name type="scientific">Cyclocybe aegerita</name>
    <name type="common">Black poplar mushroom</name>
    <name type="synonym">Agrocybe aegerita</name>
    <dbReference type="NCBI Taxonomy" id="1973307"/>
    <lineage>
        <taxon>Eukaryota</taxon>
        <taxon>Fungi</taxon>
        <taxon>Dikarya</taxon>
        <taxon>Basidiomycota</taxon>
        <taxon>Agaricomycotina</taxon>
        <taxon>Agaricomycetes</taxon>
        <taxon>Agaricomycetidae</taxon>
        <taxon>Agaricales</taxon>
        <taxon>Agaricineae</taxon>
        <taxon>Bolbitiaceae</taxon>
        <taxon>Cyclocybe</taxon>
    </lineage>
</organism>
<feature type="binding site" description="axial binding residue" evidence="9">
    <location>
        <position position="450"/>
    </location>
    <ligand>
        <name>heme</name>
        <dbReference type="ChEBI" id="CHEBI:30413"/>
    </ligand>
    <ligandPart>
        <name>Fe</name>
        <dbReference type="ChEBI" id="CHEBI:18248"/>
    </ligandPart>
</feature>
<comment type="cofactor">
    <cofactor evidence="1 9">
        <name>heme</name>
        <dbReference type="ChEBI" id="CHEBI:30413"/>
    </cofactor>
</comment>
<reference evidence="10 11" key="1">
    <citation type="submission" date="2020-01" db="EMBL/GenBank/DDBJ databases">
        <authorList>
            <person name="Gupta K D."/>
        </authorList>
    </citation>
    <scope>NUCLEOTIDE SEQUENCE [LARGE SCALE GENOMIC DNA]</scope>
</reference>
<evidence type="ECO:0000256" key="3">
    <source>
        <dbReference type="ARBA" id="ARBA00010617"/>
    </source>
</evidence>
<comment type="pathway">
    <text evidence="2">Secondary metabolite biosynthesis.</text>
</comment>
<dbReference type="InterPro" id="IPR050364">
    <property type="entry name" value="Cytochrome_P450_fung"/>
</dbReference>
<protein>
    <recommendedName>
        <fullName evidence="12">Cytochrome P450</fullName>
    </recommendedName>
</protein>
<dbReference type="Gene3D" id="1.10.630.10">
    <property type="entry name" value="Cytochrome P450"/>
    <property type="match status" value="1"/>
</dbReference>
<dbReference type="Proteomes" id="UP000467700">
    <property type="component" value="Unassembled WGS sequence"/>
</dbReference>
<evidence type="ECO:0000256" key="4">
    <source>
        <dbReference type="ARBA" id="ARBA00022617"/>
    </source>
</evidence>
<dbReference type="GO" id="GO:0004497">
    <property type="term" value="F:monooxygenase activity"/>
    <property type="evidence" value="ECO:0007669"/>
    <property type="project" value="UniProtKB-KW"/>
</dbReference>
<dbReference type="AlphaFoldDB" id="A0A8S0XY31"/>
<dbReference type="OrthoDB" id="2789670at2759"/>
<accession>A0A8S0XY31</accession>
<evidence type="ECO:0000256" key="9">
    <source>
        <dbReference type="PIRSR" id="PIRSR602401-1"/>
    </source>
</evidence>
<evidence type="ECO:0000256" key="1">
    <source>
        <dbReference type="ARBA" id="ARBA00001971"/>
    </source>
</evidence>